<evidence type="ECO:0000313" key="4">
    <source>
        <dbReference type="Proteomes" id="UP000295724"/>
    </source>
</evidence>
<dbReference type="InterPro" id="IPR045175">
    <property type="entry name" value="M28_fam"/>
</dbReference>
<dbReference type="Gene3D" id="3.40.630.10">
    <property type="entry name" value="Zn peptidases"/>
    <property type="match status" value="1"/>
</dbReference>
<dbReference type="EMBL" id="SNZB01000005">
    <property type="protein sequence ID" value="TDR18446.1"/>
    <property type="molecule type" value="Genomic_DNA"/>
</dbReference>
<reference evidence="3 4" key="1">
    <citation type="submission" date="2019-03" db="EMBL/GenBank/DDBJ databases">
        <title>Genomic Encyclopedia of Type Strains, Phase IV (KMG-IV): sequencing the most valuable type-strain genomes for metagenomic binning, comparative biology and taxonomic classification.</title>
        <authorList>
            <person name="Goeker M."/>
        </authorList>
    </citation>
    <scope>NUCLEOTIDE SEQUENCE [LARGE SCALE GENOMIC DNA]</scope>
    <source>
        <strain evidence="3 4">DSM 25488</strain>
    </source>
</reference>
<dbReference type="PANTHER" id="PTHR12147:SF26">
    <property type="entry name" value="PEPTIDASE M28 DOMAIN-CONTAINING PROTEIN"/>
    <property type="match status" value="1"/>
</dbReference>
<protein>
    <submittedName>
        <fullName evidence="3">Peptidase M28-like protein</fullName>
    </submittedName>
</protein>
<evidence type="ECO:0000259" key="2">
    <source>
        <dbReference type="Pfam" id="PF04389"/>
    </source>
</evidence>
<feature type="transmembrane region" description="Helical" evidence="1">
    <location>
        <begin position="507"/>
        <end position="527"/>
    </location>
</feature>
<feature type="transmembrane region" description="Helical" evidence="1">
    <location>
        <begin position="400"/>
        <end position="420"/>
    </location>
</feature>
<feature type="transmembrane region" description="Helical" evidence="1">
    <location>
        <begin position="480"/>
        <end position="501"/>
    </location>
</feature>
<keyword evidence="1" id="KW-0472">Membrane</keyword>
<dbReference type="OrthoDB" id="9778250at2"/>
<dbReference type="GO" id="GO:0008235">
    <property type="term" value="F:metalloexopeptidase activity"/>
    <property type="evidence" value="ECO:0007669"/>
    <property type="project" value="InterPro"/>
</dbReference>
<accession>A0A4R6XGC3</accession>
<proteinExistence type="predicted"/>
<name>A0A4R6XGC3_9GAMM</name>
<evidence type="ECO:0000256" key="1">
    <source>
        <dbReference type="SAM" id="Phobius"/>
    </source>
</evidence>
<feature type="transmembrane region" description="Helical" evidence="1">
    <location>
        <begin position="432"/>
        <end position="450"/>
    </location>
</feature>
<dbReference type="RefSeq" id="WP_099019558.1">
    <property type="nucleotide sequence ID" value="NZ_NIHB01000003.1"/>
</dbReference>
<feature type="domain" description="Peptidase M28" evidence="2">
    <location>
        <begin position="98"/>
        <end position="290"/>
    </location>
</feature>
<gene>
    <name evidence="3" type="ORF">C8D91_2366</name>
</gene>
<keyword evidence="1" id="KW-1133">Transmembrane helix</keyword>
<dbReference type="Proteomes" id="UP000295724">
    <property type="component" value="Unassembled WGS sequence"/>
</dbReference>
<sequence>MLKNAFYMALFAVISWGSYQISYPSNTPDDLYYDGVFFENVVKHIDKITKGPRAVGDYYHDDVKRYLVRQLQVMGMDVSTQKTTYFNPKNKRAAPIRNIIATHSRTSSEERQTLLLLAHYDAAKFSGTGAGDDASGVAVILEVVNALLKNKKDLENDIVVLFTDAEEIGLLGARAFINEQLQNHNIGLIINLEARGTSGPSMMWPETDGGNRAMVEGFANADVPLPVTTSLHYEIYKMLPNDTDLTPFNQMAKINGFNFAFIDDHFNYHTRRDNLKNLSLNTLAHQTFQIHSMVKHFSNADLSQIKSNESMVYFTLPQIGLIYYPIWVTWLLMALIGVTFMLLLAKIIRHKKLSVLSIIKGVMPIIIAAFLSFGWCWLLLKALYYLQPEFKDILQGFPYSGHQIMAALLISSGFITMTVFSKFKSTRELSSSIMNICLWLLILLPMVYFMPGSGFLVWPVLLSVLLLSIQHHQPKLADDFAAIFAVCGFLLLGTLIVNLPIALGIKAIPMTAVFLTLILGLFTPMIGHYGKTRYVILLVSLPLLYLTWHLTQQPTVSAENPHPTSLSYLYDQDNKIGYYFNYDVVNSGWNNNLFDRPSAPQDLNEFSMLYKKPVRNLTVLNNAIPIDDIKITARNLLSSNERLKIEVNITVNSESEILEIFTNNNISVHHFSIEGRHTALSEPMQLKSGDRLLQYYFDGKKQIKLILEISADQELEWQVQSHSLDLLSREDFKIQIRPKHQIQKPFIKSDNIISVQSFTFSNDQ</sequence>
<dbReference type="InterPro" id="IPR007484">
    <property type="entry name" value="Peptidase_M28"/>
</dbReference>
<comment type="caution">
    <text evidence="3">The sequence shown here is derived from an EMBL/GenBank/DDBJ whole genome shotgun (WGS) entry which is preliminary data.</text>
</comment>
<dbReference type="SUPFAM" id="SSF53187">
    <property type="entry name" value="Zn-dependent exopeptidases"/>
    <property type="match status" value="1"/>
</dbReference>
<feature type="transmembrane region" description="Helical" evidence="1">
    <location>
        <begin position="321"/>
        <end position="345"/>
    </location>
</feature>
<keyword evidence="1" id="KW-0812">Transmembrane</keyword>
<dbReference type="AlphaFoldDB" id="A0A4R6XGC3"/>
<organism evidence="3 4">
    <name type="scientific">Marinicella litoralis</name>
    <dbReference type="NCBI Taxonomy" id="644220"/>
    <lineage>
        <taxon>Bacteria</taxon>
        <taxon>Pseudomonadati</taxon>
        <taxon>Pseudomonadota</taxon>
        <taxon>Gammaproteobacteria</taxon>
        <taxon>Lysobacterales</taxon>
        <taxon>Marinicellaceae</taxon>
        <taxon>Marinicella</taxon>
    </lineage>
</organism>
<feature type="transmembrane region" description="Helical" evidence="1">
    <location>
        <begin position="357"/>
        <end position="380"/>
    </location>
</feature>
<dbReference type="GO" id="GO:0006508">
    <property type="term" value="P:proteolysis"/>
    <property type="evidence" value="ECO:0007669"/>
    <property type="project" value="InterPro"/>
</dbReference>
<keyword evidence="4" id="KW-1185">Reference proteome</keyword>
<dbReference type="PANTHER" id="PTHR12147">
    <property type="entry name" value="METALLOPEPTIDASE M28 FAMILY MEMBER"/>
    <property type="match status" value="1"/>
</dbReference>
<dbReference type="Pfam" id="PF04389">
    <property type="entry name" value="Peptidase_M28"/>
    <property type="match status" value="1"/>
</dbReference>
<evidence type="ECO:0000313" key="3">
    <source>
        <dbReference type="EMBL" id="TDR18446.1"/>
    </source>
</evidence>